<dbReference type="InterPro" id="IPR042208">
    <property type="entry name" value="D-ser_dehydrat-like_sf"/>
</dbReference>
<evidence type="ECO:0000256" key="1">
    <source>
        <dbReference type="ARBA" id="ARBA00005323"/>
    </source>
</evidence>
<dbReference type="PANTHER" id="PTHR28004:SF2">
    <property type="entry name" value="D-SERINE DEHYDRATASE"/>
    <property type="match status" value="1"/>
</dbReference>
<dbReference type="InterPro" id="IPR029066">
    <property type="entry name" value="PLP-binding_barrel"/>
</dbReference>
<dbReference type="PANTHER" id="PTHR28004">
    <property type="entry name" value="ZGC:162816-RELATED"/>
    <property type="match status" value="1"/>
</dbReference>
<dbReference type="RefSeq" id="WP_277899818.1">
    <property type="nucleotide sequence ID" value="NZ_JAPMUA010000003.1"/>
</dbReference>
<evidence type="ECO:0000313" key="4">
    <source>
        <dbReference type="EMBL" id="MDG3586274.1"/>
    </source>
</evidence>
<dbReference type="SUPFAM" id="SSF51419">
    <property type="entry name" value="PLP-binding barrel"/>
    <property type="match status" value="1"/>
</dbReference>
<dbReference type="InterPro" id="IPR026956">
    <property type="entry name" value="D-ser_dehydrat-like_dom"/>
</dbReference>
<dbReference type="CDD" id="cd06821">
    <property type="entry name" value="PLPDE_III_D-TA"/>
    <property type="match status" value="1"/>
</dbReference>
<sequence length="370" mass="42007">MKEKNWFEIENADEIATPALLVYPDRIQHNIKRMIEIASDVCRLRPHIKTHKTAEIIQMQQAYGIQKFKCATIAEAELLAQCKAKDVLLAMQPVGIHIQRFFKLMRTYPETQFSTLLDDMENAKNITEAAIKKQMKVSLWMDINVGMNRTGIEPGEEARKLFQFLDVNENVEAKGFHVYDGHLRDSNYDQRKKDCNTAFETVVALKESLKKMGVEVKEIIAGGSPSFPVHAMRNDVDLSPGTVLLWDAGYGDLFPEMKMLPATVLITRIISKPSKGIVTSDLGHKSLASEMPFPRVELLNAPDLEQLSQSEEHLVFNTKHPENYKIGDLLYAIPKHICPTVAKYQYLQVVEKGKVVNEWKVVARDQVISV</sequence>
<dbReference type="InterPro" id="IPR051466">
    <property type="entry name" value="D-amino_acid_metab_enzyme"/>
</dbReference>
<dbReference type="EMBL" id="JAPMUA010000003">
    <property type="protein sequence ID" value="MDG3586274.1"/>
    <property type="molecule type" value="Genomic_DNA"/>
</dbReference>
<protein>
    <submittedName>
        <fullName evidence="4">D-TA family PLP-dependent enzyme</fullName>
    </submittedName>
</protein>
<evidence type="ECO:0000313" key="5">
    <source>
        <dbReference type="Proteomes" id="UP001153642"/>
    </source>
</evidence>
<dbReference type="Pfam" id="PF01168">
    <property type="entry name" value="Ala_racemase_N"/>
    <property type="match status" value="1"/>
</dbReference>
<name>A0ABT6FSM4_9FLAO</name>
<comment type="caution">
    <text evidence="4">The sequence shown here is derived from an EMBL/GenBank/DDBJ whole genome shotgun (WGS) entry which is preliminary data.</text>
</comment>
<dbReference type="InterPro" id="IPR001608">
    <property type="entry name" value="Ala_racemase_N"/>
</dbReference>
<dbReference type="SMART" id="SM01119">
    <property type="entry name" value="D-ser_dehydrat"/>
    <property type="match status" value="1"/>
</dbReference>
<keyword evidence="2" id="KW-0456">Lyase</keyword>
<reference evidence="4" key="1">
    <citation type="submission" date="2022-11" db="EMBL/GenBank/DDBJ databases">
        <title>High-quality draft genome sequence of Galbibacter sp. strain CMA-7.</title>
        <authorList>
            <person name="Wei L."/>
            <person name="Dong C."/>
            <person name="Shao Z."/>
        </authorList>
    </citation>
    <scope>NUCLEOTIDE SEQUENCE</scope>
    <source>
        <strain evidence="4">CMA-7</strain>
    </source>
</reference>
<comment type="similarity">
    <text evidence="1">Belongs to the DSD1 family.</text>
</comment>
<organism evidence="4 5">
    <name type="scientific">Galbibacter pacificus</name>
    <dbReference type="NCBI Taxonomy" id="2996052"/>
    <lineage>
        <taxon>Bacteria</taxon>
        <taxon>Pseudomonadati</taxon>
        <taxon>Bacteroidota</taxon>
        <taxon>Flavobacteriia</taxon>
        <taxon>Flavobacteriales</taxon>
        <taxon>Flavobacteriaceae</taxon>
        <taxon>Galbibacter</taxon>
    </lineage>
</organism>
<evidence type="ECO:0000256" key="2">
    <source>
        <dbReference type="ARBA" id="ARBA00023239"/>
    </source>
</evidence>
<evidence type="ECO:0000259" key="3">
    <source>
        <dbReference type="SMART" id="SM01119"/>
    </source>
</evidence>
<accession>A0ABT6FSM4</accession>
<keyword evidence="5" id="KW-1185">Reference proteome</keyword>
<dbReference type="Proteomes" id="UP001153642">
    <property type="component" value="Unassembled WGS sequence"/>
</dbReference>
<dbReference type="Pfam" id="PF14031">
    <property type="entry name" value="D-ser_dehydrat"/>
    <property type="match status" value="1"/>
</dbReference>
<dbReference type="Gene3D" id="2.40.37.20">
    <property type="entry name" value="D-serine dehydratase-like domain"/>
    <property type="match status" value="1"/>
</dbReference>
<dbReference type="Gene3D" id="3.20.20.10">
    <property type="entry name" value="Alanine racemase"/>
    <property type="match status" value="1"/>
</dbReference>
<proteinExistence type="inferred from homology"/>
<feature type="domain" description="D-serine dehydratase-like" evidence="3">
    <location>
        <begin position="262"/>
        <end position="351"/>
    </location>
</feature>
<gene>
    <name evidence="4" type="ORF">OSR52_10365</name>
</gene>